<evidence type="ECO:0000313" key="5">
    <source>
        <dbReference type="Proteomes" id="UP000585905"/>
    </source>
</evidence>
<dbReference type="EMBL" id="JACGWX010000009">
    <property type="protein sequence ID" value="MBA8848917.1"/>
    <property type="molecule type" value="Genomic_DNA"/>
</dbReference>
<keyword evidence="3" id="KW-0460">Magnesium</keyword>
<feature type="binding site" evidence="3">
    <location>
        <position position="72"/>
    </location>
    <ligand>
        <name>Mg(2+)</name>
        <dbReference type="ChEBI" id="CHEBI:18420"/>
        <label>1</label>
    </ligand>
</feature>
<dbReference type="Proteomes" id="UP000585905">
    <property type="component" value="Unassembled WGS sequence"/>
</dbReference>
<evidence type="ECO:0000256" key="1">
    <source>
        <dbReference type="ARBA" id="ARBA00010702"/>
    </source>
</evidence>
<dbReference type="GO" id="GO:0046872">
    <property type="term" value="F:metal ion binding"/>
    <property type="evidence" value="ECO:0007669"/>
    <property type="project" value="UniProtKB-KW"/>
</dbReference>
<dbReference type="PANTHER" id="PTHR16222">
    <property type="entry name" value="ADP-RIBOSYLGLYCOHYDROLASE"/>
    <property type="match status" value="1"/>
</dbReference>
<dbReference type="Gene3D" id="1.10.4080.10">
    <property type="entry name" value="ADP-ribosylation/Crystallin J1"/>
    <property type="match status" value="1"/>
</dbReference>
<proteinExistence type="inferred from homology"/>
<dbReference type="AlphaFoldDB" id="A0A839EBS9"/>
<dbReference type="PANTHER" id="PTHR16222:SF24">
    <property type="entry name" value="ADP-RIBOSYLHYDROLASE ARH3"/>
    <property type="match status" value="1"/>
</dbReference>
<dbReference type="SUPFAM" id="SSF101478">
    <property type="entry name" value="ADP-ribosylglycohydrolase"/>
    <property type="match status" value="1"/>
</dbReference>
<dbReference type="GO" id="GO:0016787">
    <property type="term" value="F:hydrolase activity"/>
    <property type="evidence" value="ECO:0007669"/>
    <property type="project" value="UniProtKB-KW"/>
</dbReference>
<organism evidence="4 5">
    <name type="scientific">Microcella alkalica</name>
    <dbReference type="NCBI Taxonomy" id="355930"/>
    <lineage>
        <taxon>Bacteria</taxon>
        <taxon>Bacillati</taxon>
        <taxon>Actinomycetota</taxon>
        <taxon>Actinomycetes</taxon>
        <taxon>Micrococcales</taxon>
        <taxon>Microbacteriaceae</taxon>
        <taxon>Microcella</taxon>
    </lineage>
</organism>
<evidence type="ECO:0000256" key="2">
    <source>
        <dbReference type="ARBA" id="ARBA00022801"/>
    </source>
</evidence>
<comment type="caution">
    <text evidence="4">The sequence shown here is derived from an EMBL/GenBank/DDBJ whole genome shotgun (WGS) entry which is preliminary data.</text>
</comment>
<feature type="binding site" evidence="3">
    <location>
        <position position="73"/>
    </location>
    <ligand>
        <name>Mg(2+)</name>
        <dbReference type="ChEBI" id="CHEBI:18420"/>
        <label>1</label>
    </ligand>
</feature>
<comment type="cofactor">
    <cofactor evidence="3">
        <name>Mg(2+)</name>
        <dbReference type="ChEBI" id="CHEBI:18420"/>
    </cofactor>
    <text evidence="3">Binds 2 magnesium ions per subunit.</text>
</comment>
<dbReference type="Pfam" id="PF03747">
    <property type="entry name" value="ADP_ribosyl_GH"/>
    <property type="match status" value="1"/>
</dbReference>
<dbReference type="InterPro" id="IPR050792">
    <property type="entry name" value="ADP-ribosylglycohydrolase"/>
</dbReference>
<dbReference type="InterPro" id="IPR036705">
    <property type="entry name" value="Ribosyl_crysJ1_sf"/>
</dbReference>
<evidence type="ECO:0000256" key="3">
    <source>
        <dbReference type="PIRSR" id="PIRSR605502-1"/>
    </source>
</evidence>
<keyword evidence="5" id="KW-1185">Reference proteome</keyword>
<feature type="binding site" evidence="3">
    <location>
        <position position="304"/>
    </location>
    <ligand>
        <name>Mg(2+)</name>
        <dbReference type="ChEBI" id="CHEBI:18420"/>
        <label>2</label>
    </ligand>
</feature>
<dbReference type="InterPro" id="IPR005502">
    <property type="entry name" value="Ribosyl_crysJ1"/>
</dbReference>
<gene>
    <name evidence="4" type="ORF">FHX53_002534</name>
</gene>
<feature type="binding site" evidence="3">
    <location>
        <position position="306"/>
    </location>
    <ligand>
        <name>Mg(2+)</name>
        <dbReference type="ChEBI" id="CHEBI:18420"/>
        <label>1</label>
    </ligand>
</feature>
<reference evidence="4 5" key="1">
    <citation type="submission" date="2020-07" db="EMBL/GenBank/DDBJ databases">
        <title>Sequencing the genomes of 1000 actinobacteria strains.</title>
        <authorList>
            <person name="Klenk H.-P."/>
        </authorList>
    </citation>
    <scope>NUCLEOTIDE SEQUENCE [LARGE SCALE GENOMIC DNA]</scope>
    <source>
        <strain evidence="4 5">DSM 19663</strain>
    </source>
</reference>
<dbReference type="RefSeq" id="WP_343051012.1">
    <property type="nucleotide sequence ID" value="NZ_BAAAOV010000004.1"/>
</dbReference>
<comment type="similarity">
    <text evidence="1">Belongs to the ADP-ribosylglycohydrolase family.</text>
</comment>
<feature type="binding site" evidence="3">
    <location>
        <position position="307"/>
    </location>
    <ligand>
        <name>Mg(2+)</name>
        <dbReference type="ChEBI" id="CHEBI:18420"/>
        <label>1</label>
    </ligand>
</feature>
<feature type="binding site" evidence="3">
    <location>
        <position position="71"/>
    </location>
    <ligand>
        <name>Mg(2+)</name>
        <dbReference type="ChEBI" id="CHEBI:18420"/>
        <label>1</label>
    </ligand>
</feature>
<keyword evidence="2 4" id="KW-0378">Hydrolase</keyword>
<accession>A0A839EBS9</accession>
<evidence type="ECO:0000313" key="4">
    <source>
        <dbReference type="EMBL" id="MBA8848917.1"/>
    </source>
</evidence>
<name>A0A839EBS9_9MICO</name>
<keyword evidence="3" id="KW-0479">Metal-binding</keyword>
<sequence>MSAVGAGPTPGERDRALGALQGLAIGDALGMPFQLLRRDEVRAGWGAIVAGFAEPAPEHPLAGGMPPGAITDDTEQALLVARLLIAGEGRIEPAALARKLVEWEDDMRRRGSVDLLGPSTTRAVQAVLRSEPTETAGRTGTTNGAAMRIAPVGIATPADDLGALLDAVEAASAVTHATSLALAAASAVAAAVSAGIAGAGMTEALASGVVAAEACRGRGHWIAGADVAERIRAALALVEAEGPGLELEGAEREAAVAALLDRIVLVVGTSLASQESIPAAFGVLALAPADPWLAVRAAASLGGDADTIAAIAGAIVGAVHGTAPWEGGPATTVDAVSAERLGVSSLGLPVIADALLALRHRPSDERATG</sequence>
<protein>
    <submittedName>
        <fullName evidence="4">ADP-ribosylglycohydrolase</fullName>
    </submittedName>
</protein>